<comment type="caution">
    <text evidence="2">The sequence shown here is derived from an EMBL/GenBank/DDBJ whole genome shotgun (WGS) entry which is preliminary data.</text>
</comment>
<organism evidence="2 3">
    <name type="scientific">Ruminiclostridium papyrosolvens C7</name>
    <dbReference type="NCBI Taxonomy" id="1330534"/>
    <lineage>
        <taxon>Bacteria</taxon>
        <taxon>Bacillati</taxon>
        <taxon>Bacillota</taxon>
        <taxon>Clostridia</taxon>
        <taxon>Eubacteriales</taxon>
        <taxon>Oscillospiraceae</taxon>
        <taxon>Ruminiclostridium</taxon>
    </lineage>
</organism>
<feature type="transmembrane region" description="Helical" evidence="1">
    <location>
        <begin position="21"/>
        <end position="43"/>
    </location>
</feature>
<feature type="transmembrane region" description="Helical" evidence="1">
    <location>
        <begin position="200"/>
        <end position="220"/>
    </location>
</feature>
<feature type="transmembrane region" description="Helical" evidence="1">
    <location>
        <begin position="118"/>
        <end position="135"/>
    </location>
</feature>
<sequence length="270" mass="31338">MDFIKKYSAILKMGLSDATEYRFNFFTQILLWYFPLGIQILLWSVVYKNSGSTTIVGYSLSAMITYYIIAMIVNELVKTEGIEWTVISDIRDGFLQRYLVQPVDFIFFKLVYVFSKKLVVIICIIINLIPMALFFRNFIQLPEFSQNILYFVFSLILALIIFYFIQTTIAMLSFWFTEFASIFHFIPFIYSILNGSAFPLNILPAWIHTLLSYTPFYYMVYFPTQLLAGNMDNAAIAKGLTVETIWLLICLVLCKFVWHKGVKEFSATGG</sequence>
<dbReference type="RefSeq" id="WP_020816231.1">
    <property type="nucleotide sequence ID" value="NZ_ATAY01000063.1"/>
</dbReference>
<name>U4R003_9FIRM</name>
<proteinExistence type="predicted"/>
<evidence type="ECO:0000313" key="3">
    <source>
        <dbReference type="Proteomes" id="UP000016860"/>
    </source>
</evidence>
<feature type="transmembrane region" description="Helical" evidence="1">
    <location>
        <begin position="55"/>
        <end position="73"/>
    </location>
</feature>
<dbReference type="InterPro" id="IPR010390">
    <property type="entry name" value="ABC-2_transporter-like"/>
</dbReference>
<keyword evidence="1" id="KW-1133">Transmembrane helix</keyword>
<reference evidence="2 3" key="1">
    <citation type="journal article" date="2013" name="Genome Announc.">
        <title>Draft Genome Sequence of the Cellulolytic Bacterium Clostridium papyrosolvens C7 (ATCC 700395).</title>
        <authorList>
            <person name="Zepeda V."/>
            <person name="Dassa B."/>
            <person name="Borovok I."/>
            <person name="Lamed R."/>
            <person name="Bayer E.A."/>
            <person name="Cate J.H."/>
        </authorList>
    </citation>
    <scope>NUCLEOTIDE SEQUENCE [LARGE SCALE GENOMIC DNA]</scope>
    <source>
        <strain evidence="2 3">C7</strain>
    </source>
</reference>
<gene>
    <name evidence="2" type="ORF">L323_13800</name>
</gene>
<dbReference type="PATRIC" id="fig|1330534.3.peg.2740"/>
<accession>U4R003</accession>
<dbReference type="EMBL" id="ATAY01000063">
    <property type="protein sequence ID" value="EPR10587.1"/>
    <property type="molecule type" value="Genomic_DNA"/>
</dbReference>
<keyword evidence="1" id="KW-0812">Transmembrane</keyword>
<evidence type="ECO:0000256" key="1">
    <source>
        <dbReference type="SAM" id="Phobius"/>
    </source>
</evidence>
<dbReference type="Pfam" id="PF06182">
    <property type="entry name" value="ABC2_membrane_6"/>
    <property type="match status" value="1"/>
</dbReference>
<feature type="transmembrane region" description="Helical" evidence="1">
    <location>
        <begin position="240"/>
        <end position="258"/>
    </location>
</feature>
<dbReference type="PANTHER" id="PTHR36832:SF1">
    <property type="entry name" value="SLR1174 PROTEIN"/>
    <property type="match status" value="1"/>
</dbReference>
<evidence type="ECO:0000313" key="2">
    <source>
        <dbReference type="EMBL" id="EPR10587.1"/>
    </source>
</evidence>
<dbReference type="OrthoDB" id="8582979at2"/>
<dbReference type="STRING" id="1330534.L323_13800"/>
<evidence type="ECO:0008006" key="4">
    <source>
        <dbReference type="Google" id="ProtNLM"/>
    </source>
</evidence>
<dbReference type="AlphaFoldDB" id="U4R003"/>
<dbReference type="Proteomes" id="UP000016860">
    <property type="component" value="Unassembled WGS sequence"/>
</dbReference>
<feature type="transmembrane region" description="Helical" evidence="1">
    <location>
        <begin position="172"/>
        <end position="193"/>
    </location>
</feature>
<keyword evidence="1" id="KW-0472">Membrane</keyword>
<protein>
    <recommendedName>
        <fullName evidence="4">ABC transporter permease</fullName>
    </recommendedName>
</protein>
<feature type="transmembrane region" description="Helical" evidence="1">
    <location>
        <begin position="147"/>
        <end position="166"/>
    </location>
</feature>
<dbReference type="PANTHER" id="PTHR36832">
    <property type="entry name" value="SLR1174 PROTEIN-RELATED"/>
    <property type="match status" value="1"/>
</dbReference>